<name>A0A0E9Q2X2_ANGAN</name>
<dbReference type="EMBL" id="GBXM01098119">
    <property type="protein sequence ID" value="JAH10458.1"/>
    <property type="molecule type" value="Transcribed_RNA"/>
</dbReference>
<reference evidence="1" key="2">
    <citation type="journal article" date="2015" name="Fish Shellfish Immunol.">
        <title>Early steps in the European eel (Anguilla anguilla)-Vibrio vulnificus interaction in the gills: Role of the RtxA13 toxin.</title>
        <authorList>
            <person name="Callol A."/>
            <person name="Pajuelo D."/>
            <person name="Ebbesson L."/>
            <person name="Teles M."/>
            <person name="MacKenzie S."/>
            <person name="Amaro C."/>
        </authorList>
    </citation>
    <scope>NUCLEOTIDE SEQUENCE</scope>
</reference>
<evidence type="ECO:0000313" key="1">
    <source>
        <dbReference type="EMBL" id="JAH10458.1"/>
    </source>
</evidence>
<organism evidence="1">
    <name type="scientific">Anguilla anguilla</name>
    <name type="common">European freshwater eel</name>
    <name type="synonym">Muraena anguilla</name>
    <dbReference type="NCBI Taxonomy" id="7936"/>
    <lineage>
        <taxon>Eukaryota</taxon>
        <taxon>Metazoa</taxon>
        <taxon>Chordata</taxon>
        <taxon>Craniata</taxon>
        <taxon>Vertebrata</taxon>
        <taxon>Euteleostomi</taxon>
        <taxon>Actinopterygii</taxon>
        <taxon>Neopterygii</taxon>
        <taxon>Teleostei</taxon>
        <taxon>Anguilliformes</taxon>
        <taxon>Anguillidae</taxon>
        <taxon>Anguilla</taxon>
    </lineage>
</organism>
<dbReference type="AlphaFoldDB" id="A0A0E9Q2X2"/>
<sequence>MAFKPLYFWLKKLGGPFFSPAFCKCTVITHAGTDPEFYSFSQGGWRGGVSLL</sequence>
<protein>
    <submittedName>
        <fullName evidence="1">Uncharacterized protein</fullName>
    </submittedName>
</protein>
<accession>A0A0E9Q2X2</accession>
<proteinExistence type="predicted"/>
<reference evidence="1" key="1">
    <citation type="submission" date="2014-11" db="EMBL/GenBank/DDBJ databases">
        <authorList>
            <person name="Amaro Gonzalez C."/>
        </authorList>
    </citation>
    <scope>NUCLEOTIDE SEQUENCE</scope>
</reference>